<accession>A0A6G7XI44</accession>
<proteinExistence type="predicted"/>
<dbReference type="KEGG" id="lvi:G7068_13180"/>
<keyword evidence="1" id="KW-0472">Membrane</keyword>
<protein>
    <recommendedName>
        <fullName evidence="5">SD-repeat containing protein B domain-containing protein</fullName>
    </recommendedName>
</protein>
<dbReference type="Proteomes" id="UP000502677">
    <property type="component" value="Chromosome"/>
</dbReference>
<gene>
    <name evidence="3" type="ORF">G7068_13180</name>
</gene>
<dbReference type="Gene3D" id="2.60.40.10">
    <property type="entry name" value="Immunoglobulins"/>
    <property type="match status" value="1"/>
</dbReference>
<organism evidence="3 4">
    <name type="scientific">Leucobacter viscericola</name>
    <dbReference type="NCBI Taxonomy" id="2714935"/>
    <lineage>
        <taxon>Bacteria</taxon>
        <taxon>Bacillati</taxon>
        <taxon>Actinomycetota</taxon>
        <taxon>Actinomycetes</taxon>
        <taxon>Micrococcales</taxon>
        <taxon>Microbacteriaceae</taxon>
        <taxon>Leucobacter</taxon>
    </lineage>
</organism>
<dbReference type="RefSeq" id="WP_166292381.1">
    <property type="nucleotide sequence ID" value="NZ_CP049863.1"/>
</dbReference>
<reference evidence="3 4" key="1">
    <citation type="submission" date="2020-03" db="EMBL/GenBank/DDBJ databases">
        <title>Leucobacter sp. nov., isolated from beetles.</title>
        <authorList>
            <person name="Hyun D.-W."/>
            <person name="Bae J.-W."/>
        </authorList>
    </citation>
    <scope>NUCLEOTIDE SEQUENCE [LARGE SCALE GENOMIC DNA]</scope>
    <source>
        <strain evidence="3 4">HDW9C</strain>
    </source>
</reference>
<keyword evidence="1" id="KW-0812">Transmembrane</keyword>
<evidence type="ECO:0008006" key="5">
    <source>
        <dbReference type="Google" id="ProtNLM"/>
    </source>
</evidence>
<feature type="chain" id="PRO_5026162551" description="SD-repeat containing protein B domain-containing protein" evidence="2">
    <location>
        <begin position="33"/>
        <end position="1768"/>
    </location>
</feature>
<feature type="transmembrane region" description="Helical" evidence="1">
    <location>
        <begin position="1742"/>
        <end position="1762"/>
    </location>
</feature>
<dbReference type="InterPro" id="IPR013783">
    <property type="entry name" value="Ig-like_fold"/>
</dbReference>
<keyword evidence="1" id="KW-1133">Transmembrane helix</keyword>
<name>A0A6G7XI44_9MICO</name>
<evidence type="ECO:0000313" key="4">
    <source>
        <dbReference type="Proteomes" id="UP000502677"/>
    </source>
</evidence>
<dbReference type="GO" id="GO:0005975">
    <property type="term" value="P:carbohydrate metabolic process"/>
    <property type="evidence" value="ECO:0007669"/>
    <property type="project" value="UniProtKB-ARBA"/>
</dbReference>
<dbReference type="Gene3D" id="2.60.40.3440">
    <property type="match status" value="1"/>
</dbReference>
<dbReference type="EMBL" id="CP049863">
    <property type="protein sequence ID" value="QIK64041.1"/>
    <property type="molecule type" value="Genomic_DNA"/>
</dbReference>
<keyword evidence="4" id="KW-1185">Reference proteome</keyword>
<dbReference type="Pfam" id="PF17963">
    <property type="entry name" value="Big_9"/>
    <property type="match status" value="2"/>
</dbReference>
<feature type="signal peptide" evidence="2">
    <location>
        <begin position="1"/>
        <end position="32"/>
    </location>
</feature>
<evidence type="ECO:0000256" key="2">
    <source>
        <dbReference type="SAM" id="SignalP"/>
    </source>
</evidence>
<evidence type="ECO:0000313" key="3">
    <source>
        <dbReference type="EMBL" id="QIK64041.1"/>
    </source>
</evidence>
<keyword evidence="2" id="KW-0732">Signal</keyword>
<sequence>MTSPMYRVVAVALALLLALVAAVGSGTVPALAAGGTLSSMSWKLVADGQSPFTADNSPGGDAGDHNGIVRTQDTVFWGLNYSAAQDGVVDFVLTLPAGMTWTAGSTDSSVCNGAAGGTLSADKTVLTCQREVTAGDVTQLPFSAVVGALANGTALSVSADADGLNAVSSDSLVVSAAPKTEIGMSGVSHEQNVMVGGTKGMTVAVDALLGAKIDPANPNFFGYESLSNPFSVTIDVPAGAVPYSSGMYVGGGSVAASQPGGPGTPITYTVTGANTSFLNPQLSQYIGPMGGGDYSKASLIAALRVKVFIPYGPDLDPEVPKPLTFQTVNFDPQSLSGQSNFGSGYAPGQQPGATCDDSGLNCVVVNFEVLKPVQIGTGFSNAISLAADNGLIYGDPRSSIDGGESVVVGQRYEALTSVYNDGTSTDQLQSPYASLTWNPKEQQLVAPPTVKTRAWANIWTFANKNDVAVSTAVPSSDYTIEYTDFAFADLSDRQSRESFNDPAINWVQDPSTLPGGISSVSSYRIKYLKPLDPNNAIGVVTPLQRAEASASLPSGTPLLWNWQVGADNAPLVKSNYASWMGVSSWLGGMVQASGPLVRAEASWQKVEDASYAAGTAERGDLAYLKVTPTIIGPVTGADATAKNVRYTVTFPNACLQPVEAALPEGAELTPAIPGSDCMSGTPAKIVFKLGDVPAPAGEAGPAPYQGHATALEDWLIPVTVGIGHSAPQTAVTTIVSESDNDSSIANNETIVSANPASLDQDRTKKVALTVSGASTFKVRKSAATKVAGYAGPHEKFPYVLSWSNSSVQSYDPVSIVDVLPFNGDQRGTQGLLGPIKVTEVSASMASGSIGSVHVEYTTDAAAGVETAVHTAGNESGATGVQWHALGASVPNGVTALRFTSDGPVAPADMGTATVRVEMPNLTSDATINNSLAVRAIGDAGLQIISSDIARRPLLSSASGIRGNVWRDLDFDGAISAADGKWPAGADRVELLNDAGLVATSDIAADGSYSFSEISADDYTVTLIDSEADGWVPLLNQNVTPVIGEDAVVDLLYQEDVPAANLEDDSASVSVGQNVSVDVTANDQISLPHALGSVISEQNTIAVATAPSFGTATVGAPVSPSVYSTIAYTAAATWPASAAGQSSYEDTFTYSYTNVRGTVSTANVTVTVYAAPVAVDDAFGTIADKPVVLDPRLNDAGDGITWSTTDPVVTGDATASYTSAGLSVTPTHVWGATETEYPVSIQYSITDSHGGAASANATLTVQRAPVAQAATSLPTIKLGDTASFDPELLNPGVVAASGITSSLVTSGSVSVASDQRVSFTPTADGLQSFQLTYTDNLGQSTTATYTVMVQAGPKVLVDSDSMTIGVGQTANFGEPTVTTTGTITSVTSDTADAAAGGNVTVDPLTGRASFVHDESKPTGDYSFKVSYTDDLGQVATVTYKVHVQPKAIINIETNRTIGVHQDAKFVPSEILTEGSLASVTPKAIASSKSINGATVETDVATGSVTFHSNDAEPGVYTFDVVYTDNLGNETTVTFTVTVQAAPVQTDAEVFRIIPLNGKTTFADAVSTTGTIESRELGGAAKDSVTMQSGGSLFDGADLKPGKYTWEVRYVDNVGQSVTVKYTVQIQEPPRGKVVKLKVAYGTERVIVDPLSEAKGTKLQSLTAAAVGAPGSGKTSLNKTGLVVYTPNSGYSGTTRFDVTVRDNLDQTAAVSYEITVEPQEIVDYLSPVKPSDLAVTGGSVSSLWLWSLLALLLGGGLLLARLVGRRQKR</sequence>
<evidence type="ECO:0000256" key="1">
    <source>
        <dbReference type="SAM" id="Phobius"/>
    </source>
</evidence>